<evidence type="ECO:0000313" key="3">
    <source>
        <dbReference type="Proteomes" id="UP000276055"/>
    </source>
</evidence>
<evidence type="ECO:0000313" key="2">
    <source>
        <dbReference type="EMBL" id="RKR18604.1"/>
    </source>
</evidence>
<dbReference type="EMBL" id="RBIR01000006">
    <property type="protein sequence ID" value="RKR18604.1"/>
    <property type="molecule type" value="Genomic_DNA"/>
</dbReference>
<keyword evidence="2" id="KW-0670">Pyruvate</keyword>
<reference evidence="2 3" key="1">
    <citation type="submission" date="2018-10" db="EMBL/GenBank/DDBJ databases">
        <title>Genomic Encyclopedia of Type Strains, Phase IV (KMG-IV): sequencing the most valuable type-strain genomes for metagenomic binning, comparative biology and taxonomic classification.</title>
        <authorList>
            <person name="Goeker M."/>
        </authorList>
    </citation>
    <scope>NUCLEOTIDE SEQUENCE [LARGE SCALE GENOMIC DNA]</scope>
    <source>
        <strain evidence="2 3">DSM 25586</strain>
    </source>
</reference>
<organism evidence="2 3">
    <name type="scientific">Arthrobacter oryzae</name>
    <dbReference type="NCBI Taxonomy" id="409290"/>
    <lineage>
        <taxon>Bacteria</taxon>
        <taxon>Bacillati</taxon>
        <taxon>Actinomycetota</taxon>
        <taxon>Actinomycetes</taxon>
        <taxon>Micrococcales</taxon>
        <taxon>Micrococcaceae</taxon>
        <taxon>Arthrobacter</taxon>
    </lineage>
</organism>
<feature type="domain" description="Mycothiol-dependent maleylpyruvate isomerase metal-binding" evidence="1">
    <location>
        <begin position="23"/>
        <end position="162"/>
    </location>
</feature>
<comment type="caution">
    <text evidence="2">The sequence shown here is derived from an EMBL/GenBank/DDBJ whole genome shotgun (WGS) entry which is preliminary data.</text>
</comment>
<dbReference type="InterPro" id="IPR034660">
    <property type="entry name" value="DinB/YfiT-like"/>
</dbReference>
<dbReference type="AlphaFoldDB" id="A0A495ENW3"/>
<dbReference type="RefSeq" id="WP_120954464.1">
    <property type="nucleotide sequence ID" value="NZ_RBIR01000006.1"/>
</dbReference>
<dbReference type="InterPro" id="IPR024344">
    <property type="entry name" value="MDMPI_metal-binding"/>
</dbReference>
<keyword evidence="2" id="KW-0413">Isomerase</keyword>
<dbReference type="OrthoDB" id="3292744at2"/>
<dbReference type="Pfam" id="PF11716">
    <property type="entry name" value="MDMPI_N"/>
    <property type="match status" value="1"/>
</dbReference>
<accession>A0A495ENW3</accession>
<dbReference type="GO" id="GO:0016853">
    <property type="term" value="F:isomerase activity"/>
    <property type="evidence" value="ECO:0007669"/>
    <property type="project" value="UniProtKB-KW"/>
</dbReference>
<proteinExistence type="predicted"/>
<dbReference type="Proteomes" id="UP000276055">
    <property type="component" value="Unassembled WGS sequence"/>
</dbReference>
<sequence length="214" mass="21928">MDAEDVDPGARDAAAVRTRYTGAAQAFLELAGQIPRQAWSLPALGVWDVRALTGHTSRALTTVETYLATPATGELVAGPVGYFLAVRGATSPDAIALRGKETGEALGEDPAAAVRELVHRVTALVRITPDDARVATPAGAMALIDYLPTRTFELAVHTLDLARAVGLPPPASLAPAVAASLELAGAIGSRLPSAGELLLLLTGRSGLPGNLSVV</sequence>
<dbReference type="SUPFAM" id="SSF109854">
    <property type="entry name" value="DinB/YfiT-like putative metalloenzymes"/>
    <property type="match status" value="1"/>
</dbReference>
<dbReference type="GO" id="GO:0046872">
    <property type="term" value="F:metal ion binding"/>
    <property type="evidence" value="ECO:0007669"/>
    <property type="project" value="InterPro"/>
</dbReference>
<evidence type="ECO:0000259" key="1">
    <source>
        <dbReference type="Pfam" id="PF11716"/>
    </source>
</evidence>
<protein>
    <submittedName>
        <fullName evidence="2">Mycothiol maleylpyruvate isomerase-like protein</fullName>
    </submittedName>
</protein>
<dbReference type="Gene3D" id="1.20.120.450">
    <property type="entry name" value="dinb family like domain"/>
    <property type="match status" value="1"/>
</dbReference>
<gene>
    <name evidence="2" type="ORF">C8D78_2798</name>
</gene>
<name>A0A495ENW3_9MICC</name>